<reference evidence="1 2" key="1">
    <citation type="journal article" date="2016" name="Nat. Commun.">
        <title>Thousands of microbial genomes shed light on interconnected biogeochemical processes in an aquifer system.</title>
        <authorList>
            <person name="Anantharaman K."/>
            <person name="Brown C.T."/>
            <person name="Hug L.A."/>
            <person name="Sharon I."/>
            <person name="Castelle C.J."/>
            <person name="Probst A.J."/>
            <person name="Thomas B.C."/>
            <person name="Singh A."/>
            <person name="Wilkins M.J."/>
            <person name="Karaoz U."/>
            <person name="Brodie E.L."/>
            <person name="Williams K.H."/>
            <person name="Hubbard S.S."/>
            <person name="Banfield J.F."/>
        </authorList>
    </citation>
    <scope>NUCLEOTIDE SEQUENCE [LARGE SCALE GENOMIC DNA]</scope>
</reference>
<dbReference type="Proteomes" id="UP000176420">
    <property type="component" value="Unassembled WGS sequence"/>
</dbReference>
<dbReference type="InterPro" id="IPR014942">
    <property type="entry name" value="AbiEii"/>
</dbReference>
<sequence length="200" mass="23599">MSKKRWLKQSHWYLAGGTSLALQVGHRRSVDLDFFTPDSDFSTGKLVAHFSKKDWETTIVHEGTVYGKLLGAKVSFIAYPFFKRAEDPLWYGMVRVLSLRDIAVMKIIAISQRGKKRDFVDLYWYLHNIEPLVDILRKVHKQYPTVTHDYHHIMKSLMYFADAENDPMPELYFKVSWKTIKTYFRREIPKITRQILGLKP</sequence>
<organism evidence="1 2">
    <name type="scientific">Candidatus Kerfeldbacteria bacterium RIFOXYB2_FULL_38_14</name>
    <dbReference type="NCBI Taxonomy" id="1798547"/>
    <lineage>
        <taxon>Bacteria</taxon>
        <taxon>Candidatus Kerfeldiibacteriota</taxon>
    </lineage>
</organism>
<accession>A0A1G2BIU3</accession>
<comment type="caution">
    <text evidence="1">The sequence shown here is derived from an EMBL/GenBank/DDBJ whole genome shotgun (WGS) entry which is preliminary data.</text>
</comment>
<name>A0A1G2BIU3_9BACT</name>
<gene>
    <name evidence="1" type="ORF">A2319_01505</name>
</gene>
<dbReference type="Pfam" id="PF08843">
    <property type="entry name" value="AbiEii"/>
    <property type="match status" value="2"/>
</dbReference>
<protein>
    <recommendedName>
        <fullName evidence="3">Nucleotidyl transferase AbiEii/AbiGii toxin family protein</fullName>
    </recommendedName>
</protein>
<evidence type="ECO:0008006" key="3">
    <source>
        <dbReference type="Google" id="ProtNLM"/>
    </source>
</evidence>
<dbReference type="EMBL" id="MHKI01000004">
    <property type="protein sequence ID" value="OGY88147.1"/>
    <property type="molecule type" value="Genomic_DNA"/>
</dbReference>
<evidence type="ECO:0000313" key="2">
    <source>
        <dbReference type="Proteomes" id="UP000176420"/>
    </source>
</evidence>
<dbReference type="AlphaFoldDB" id="A0A1G2BIU3"/>
<proteinExistence type="predicted"/>
<evidence type="ECO:0000313" key="1">
    <source>
        <dbReference type="EMBL" id="OGY88147.1"/>
    </source>
</evidence>